<comment type="caution">
    <text evidence="1">The sequence shown here is derived from an EMBL/GenBank/DDBJ whole genome shotgun (WGS) entry which is preliminary data.</text>
</comment>
<dbReference type="RefSeq" id="WP_265089231.1">
    <property type="nucleotide sequence ID" value="NZ_CAJGZK010000011.1"/>
</dbReference>
<name>A0ABW1W8V9_9GAMM</name>
<evidence type="ECO:0008006" key="3">
    <source>
        <dbReference type="Google" id="ProtNLM"/>
    </source>
</evidence>
<keyword evidence="2" id="KW-1185">Reference proteome</keyword>
<evidence type="ECO:0000313" key="2">
    <source>
        <dbReference type="Proteomes" id="UP001596264"/>
    </source>
</evidence>
<gene>
    <name evidence="1" type="ORF">ACFP58_12590</name>
</gene>
<dbReference type="Proteomes" id="UP001596264">
    <property type="component" value="Unassembled WGS sequence"/>
</dbReference>
<sequence length="41" mass="4784">MPEGGYENIFEASIAITDYIWGYYQTVRPHSFNDYLPPAEK</sequence>
<dbReference type="EMBL" id="JBHSTZ010000062">
    <property type="protein sequence ID" value="MFC6382279.1"/>
    <property type="molecule type" value="Genomic_DNA"/>
</dbReference>
<protein>
    <recommendedName>
        <fullName evidence="3">Transposase</fullName>
    </recommendedName>
</protein>
<accession>A0ABW1W8V9</accession>
<organism evidence="1 2">
    <name type="scientific">Psychrobacter glacincola</name>
    <dbReference type="NCBI Taxonomy" id="56810"/>
    <lineage>
        <taxon>Bacteria</taxon>
        <taxon>Pseudomonadati</taxon>
        <taxon>Pseudomonadota</taxon>
        <taxon>Gammaproteobacteria</taxon>
        <taxon>Moraxellales</taxon>
        <taxon>Moraxellaceae</taxon>
        <taxon>Psychrobacter</taxon>
    </lineage>
</organism>
<proteinExistence type="predicted"/>
<evidence type="ECO:0000313" key="1">
    <source>
        <dbReference type="EMBL" id="MFC6382279.1"/>
    </source>
</evidence>
<reference evidence="2" key="1">
    <citation type="journal article" date="2019" name="Int. J. Syst. Evol. Microbiol.">
        <title>The Global Catalogue of Microorganisms (GCM) 10K type strain sequencing project: providing services to taxonomists for standard genome sequencing and annotation.</title>
        <authorList>
            <consortium name="The Broad Institute Genomics Platform"/>
            <consortium name="The Broad Institute Genome Sequencing Center for Infectious Disease"/>
            <person name="Wu L."/>
            <person name="Ma J."/>
        </authorList>
    </citation>
    <scope>NUCLEOTIDE SEQUENCE [LARGE SCALE GENOMIC DNA]</scope>
    <source>
        <strain evidence="2">CCM 2050</strain>
    </source>
</reference>